<dbReference type="InterPro" id="IPR002481">
    <property type="entry name" value="FUR"/>
</dbReference>
<sequence length="137" mass="16134">MNMDQALKLLKENGYKLTKQREYLLEILNHNRSYLSFNDIWKQFSKDFPKASYDTVYRNLYSLEDLGVVEVNRMEGEKRFRFHCDIEGHHHHFICRTCGVILPLTNCPIDSYRSELAGHVVEDHVFEIYGRCASCAV</sequence>
<dbReference type="AlphaFoldDB" id="A0A0A5I968"/>
<dbReference type="CDD" id="cd07153">
    <property type="entry name" value="Fur_like"/>
    <property type="match status" value="1"/>
</dbReference>
<dbReference type="PANTHER" id="PTHR33202">
    <property type="entry name" value="ZINC UPTAKE REGULATION PROTEIN"/>
    <property type="match status" value="1"/>
</dbReference>
<feature type="binding site" evidence="9">
    <location>
        <position position="95"/>
    </location>
    <ligand>
        <name>Zn(2+)</name>
        <dbReference type="ChEBI" id="CHEBI:29105"/>
    </ligand>
</feature>
<feature type="binding site" evidence="10">
    <location>
        <position position="89"/>
    </location>
    <ligand>
        <name>Fe cation</name>
        <dbReference type="ChEBI" id="CHEBI:24875"/>
    </ligand>
</feature>
<keyword evidence="3" id="KW-0963">Cytoplasm</keyword>
<feature type="binding site" evidence="9">
    <location>
        <position position="135"/>
    </location>
    <ligand>
        <name>Zn(2+)</name>
        <dbReference type="ChEBI" id="CHEBI:29105"/>
    </ligand>
</feature>
<organism evidence="11 12">
    <name type="scientific">Pontibacillus halophilus JSM 076056 = DSM 19796</name>
    <dbReference type="NCBI Taxonomy" id="1385510"/>
    <lineage>
        <taxon>Bacteria</taxon>
        <taxon>Bacillati</taxon>
        <taxon>Bacillota</taxon>
        <taxon>Bacilli</taxon>
        <taxon>Bacillales</taxon>
        <taxon>Bacillaceae</taxon>
        <taxon>Pontibacillus</taxon>
    </lineage>
</organism>
<reference evidence="11 12" key="1">
    <citation type="submission" date="2013-08" db="EMBL/GenBank/DDBJ databases">
        <authorList>
            <person name="Huang J."/>
            <person name="Wang G."/>
        </authorList>
    </citation>
    <scope>NUCLEOTIDE SEQUENCE [LARGE SCALE GENOMIC DNA]</scope>
    <source>
        <strain evidence="11 12">JSM 076056</strain>
    </source>
</reference>
<dbReference type="Pfam" id="PF01475">
    <property type="entry name" value="FUR"/>
    <property type="match status" value="1"/>
</dbReference>
<evidence type="ECO:0000256" key="1">
    <source>
        <dbReference type="ARBA" id="ARBA00004496"/>
    </source>
</evidence>
<feature type="binding site" evidence="9">
    <location>
        <position position="98"/>
    </location>
    <ligand>
        <name>Zn(2+)</name>
        <dbReference type="ChEBI" id="CHEBI:29105"/>
    </ligand>
</feature>
<comment type="caution">
    <text evidence="11">The sequence shown here is derived from an EMBL/GenBank/DDBJ whole genome shotgun (WGS) entry which is preliminary data.</text>
</comment>
<proteinExistence type="inferred from homology"/>
<feature type="binding site" evidence="9">
    <location>
        <position position="132"/>
    </location>
    <ligand>
        <name>Zn(2+)</name>
        <dbReference type="ChEBI" id="CHEBI:29105"/>
    </ligand>
</feature>
<dbReference type="EMBL" id="AVPE01000006">
    <property type="protein sequence ID" value="KGX92387.1"/>
    <property type="molecule type" value="Genomic_DNA"/>
</dbReference>
<dbReference type="OrthoDB" id="8659436at2"/>
<evidence type="ECO:0000256" key="2">
    <source>
        <dbReference type="ARBA" id="ARBA00007957"/>
    </source>
</evidence>
<evidence type="ECO:0000256" key="6">
    <source>
        <dbReference type="ARBA" id="ARBA00023015"/>
    </source>
</evidence>
<evidence type="ECO:0000256" key="10">
    <source>
        <dbReference type="PIRSR" id="PIRSR602481-2"/>
    </source>
</evidence>
<keyword evidence="12" id="KW-1185">Reference proteome</keyword>
<keyword evidence="6" id="KW-0805">Transcription regulation</keyword>
<keyword evidence="9" id="KW-0479">Metal-binding</keyword>
<dbReference type="InterPro" id="IPR036390">
    <property type="entry name" value="WH_DNA-bd_sf"/>
</dbReference>
<comment type="cofactor">
    <cofactor evidence="9">
        <name>Zn(2+)</name>
        <dbReference type="ChEBI" id="CHEBI:29105"/>
    </cofactor>
    <text evidence="9">Binds 1 zinc ion per subunit.</text>
</comment>
<dbReference type="GO" id="GO:0008270">
    <property type="term" value="F:zinc ion binding"/>
    <property type="evidence" value="ECO:0007669"/>
    <property type="project" value="TreeGrafter"/>
</dbReference>
<evidence type="ECO:0000313" key="12">
    <source>
        <dbReference type="Proteomes" id="UP000030528"/>
    </source>
</evidence>
<comment type="similarity">
    <text evidence="2">Belongs to the Fur family.</text>
</comment>
<evidence type="ECO:0000256" key="3">
    <source>
        <dbReference type="ARBA" id="ARBA00022490"/>
    </source>
</evidence>
<keyword evidence="10" id="KW-0408">Iron</keyword>
<protein>
    <submittedName>
        <fullName evidence="11">Fur family transcriptional regulator</fullName>
    </submittedName>
</protein>
<dbReference type="GO" id="GO:1900376">
    <property type="term" value="P:regulation of secondary metabolite biosynthetic process"/>
    <property type="evidence" value="ECO:0007669"/>
    <property type="project" value="TreeGrafter"/>
</dbReference>
<dbReference type="Gene3D" id="3.30.1490.190">
    <property type="match status" value="1"/>
</dbReference>
<dbReference type="eggNOG" id="COG0735">
    <property type="taxonomic scope" value="Bacteria"/>
</dbReference>
<dbReference type="RefSeq" id="WP_026800464.1">
    <property type="nucleotide sequence ID" value="NZ_AULI01000008.1"/>
</dbReference>
<dbReference type="GO" id="GO:0045892">
    <property type="term" value="P:negative regulation of DNA-templated transcription"/>
    <property type="evidence" value="ECO:0007669"/>
    <property type="project" value="TreeGrafter"/>
</dbReference>
<evidence type="ECO:0000256" key="7">
    <source>
        <dbReference type="ARBA" id="ARBA00023125"/>
    </source>
</evidence>
<keyword evidence="5 9" id="KW-0862">Zinc</keyword>
<evidence type="ECO:0000256" key="4">
    <source>
        <dbReference type="ARBA" id="ARBA00022491"/>
    </source>
</evidence>
<feature type="binding site" evidence="10">
    <location>
        <position position="124"/>
    </location>
    <ligand>
        <name>Fe cation</name>
        <dbReference type="ChEBI" id="CHEBI:24875"/>
    </ligand>
</feature>
<keyword evidence="8" id="KW-0804">Transcription</keyword>
<comment type="subcellular location">
    <subcellularLocation>
        <location evidence="1">Cytoplasm</location>
    </subcellularLocation>
</comment>
<dbReference type="GO" id="GO:0005737">
    <property type="term" value="C:cytoplasm"/>
    <property type="evidence" value="ECO:0007669"/>
    <property type="project" value="UniProtKB-SubCell"/>
</dbReference>
<evidence type="ECO:0000313" key="11">
    <source>
        <dbReference type="EMBL" id="KGX92387.1"/>
    </source>
</evidence>
<name>A0A0A5I968_9BACI</name>
<evidence type="ECO:0000256" key="9">
    <source>
        <dbReference type="PIRSR" id="PIRSR602481-1"/>
    </source>
</evidence>
<dbReference type="PANTHER" id="PTHR33202:SF1">
    <property type="entry name" value="FERRIC UPTAKE REGULATION PROTEIN"/>
    <property type="match status" value="1"/>
</dbReference>
<keyword evidence="7" id="KW-0238">DNA-binding</keyword>
<dbReference type="Gene3D" id="1.10.10.10">
    <property type="entry name" value="Winged helix-like DNA-binding domain superfamily/Winged helix DNA-binding domain"/>
    <property type="match status" value="1"/>
</dbReference>
<keyword evidence="4" id="KW-0678">Repressor</keyword>
<dbReference type="SUPFAM" id="SSF46785">
    <property type="entry name" value="Winged helix' DNA-binding domain"/>
    <property type="match status" value="1"/>
</dbReference>
<comment type="cofactor">
    <cofactor evidence="10">
        <name>Mn(2+)</name>
        <dbReference type="ChEBI" id="CHEBI:29035"/>
    </cofactor>
    <cofactor evidence="10">
        <name>Fe(2+)</name>
        <dbReference type="ChEBI" id="CHEBI:29033"/>
    </cofactor>
    <text evidence="10">Binds 1 Mn(2+) or Fe(2+) ion per subunit.</text>
</comment>
<dbReference type="Proteomes" id="UP000030528">
    <property type="component" value="Unassembled WGS sequence"/>
</dbReference>
<dbReference type="STRING" id="1385510.GCA_000425205_02090"/>
<dbReference type="GO" id="GO:0000976">
    <property type="term" value="F:transcription cis-regulatory region binding"/>
    <property type="evidence" value="ECO:0007669"/>
    <property type="project" value="TreeGrafter"/>
</dbReference>
<gene>
    <name evidence="11" type="ORF">N781_16720</name>
</gene>
<evidence type="ECO:0000256" key="8">
    <source>
        <dbReference type="ARBA" id="ARBA00023163"/>
    </source>
</evidence>
<accession>A0A0A5I968</accession>
<evidence type="ECO:0000256" key="5">
    <source>
        <dbReference type="ARBA" id="ARBA00022833"/>
    </source>
</evidence>
<dbReference type="InterPro" id="IPR036388">
    <property type="entry name" value="WH-like_DNA-bd_sf"/>
</dbReference>
<dbReference type="InterPro" id="IPR043135">
    <property type="entry name" value="Fur_C"/>
</dbReference>
<dbReference type="GO" id="GO:0003700">
    <property type="term" value="F:DNA-binding transcription factor activity"/>
    <property type="evidence" value="ECO:0007669"/>
    <property type="project" value="InterPro"/>
</dbReference>